<comment type="subcellular location">
    <subcellularLocation>
        <location evidence="1">Nucleus</location>
    </subcellularLocation>
</comment>
<evidence type="ECO:0000256" key="4">
    <source>
        <dbReference type="ARBA" id="ARBA00022833"/>
    </source>
</evidence>
<accession>A0A2P6FGN4</accession>
<organism evidence="6">
    <name type="scientific">Pseudogymnoascus destructans</name>
    <dbReference type="NCBI Taxonomy" id="655981"/>
    <lineage>
        <taxon>Eukaryota</taxon>
        <taxon>Fungi</taxon>
        <taxon>Dikarya</taxon>
        <taxon>Ascomycota</taxon>
        <taxon>Pezizomycotina</taxon>
        <taxon>Leotiomycetes</taxon>
        <taxon>Thelebolales</taxon>
        <taxon>Thelebolaceae</taxon>
        <taxon>Pseudogymnoascus</taxon>
    </lineage>
</organism>
<dbReference type="InterPro" id="IPR012337">
    <property type="entry name" value="RNaseH-like_sf"/>
</dbReference>
<name>A0A2P6FGN4_9PEZI</name>
<keyword evidence="4" id="KW-0862">Zinc</keyword>
<evidence type="ECO:0000313" key="6">
    <source>
        <dbReference type="EMBL" id="PQM43545.1"/>
    </source>
</evidence>
<gene>
    <name evidence="6" type="ORF">VC83_09672</name>
</gene>
<protein>
    <submittedName>
        <fullName evidence="6">Uncharacterized protein</fullName>
    </submittedName>
</protein>
<keyword evidence="3" id="KW-0863">Zinc-finger</keyword>
<dbReference type="AlphaFoldDB" id="A0A2P6FGN4"/>
<evidence type="ECO:0000256" key="3">
    <source>
        <dbReference type="ARBA" id="ARBA00022771"/>
    </source>
</evidence>
<dbReference type="PANTHER" id="PTHR46481">
    <property type="entry name" value="ZINC FINGER BED DOMAIN-CONTAINING PROTEIN 4"/>
    <property type="match status" value="1"/>
</dbReference>
<dbReference type="EMBL" id="KV441408">
    <property type="protein sequence ID" value="PQM43545.1"/>
    <property type="molecule type" value="Genomic_DNA"/>
</dbReference>
<evidence type="ECO:0000256" key="1">
    <source>
        <dbReference type="ARBA" id="ARBA00004123"/>
    </source>
</evidence>
<reference evidence="6" key="1">
    <citation type="submission" date="2016-03" db="EMBL/GenBank/DDBJ databases">
        <title>Updated assembly of Pseudogymnoascus destructans, the fungus causing white-nose syndrome of bats.</title>
        <authorList>
            <person name="Palmer J.M."/>
            <person name="Drees K.P."/>
            <person name="Foster J.T."/>
            <person name="Lindner D.L."/>
        </authorList>
    </citation>
    <scope>NUCLEOTIDE SEQUENCE [LARGE SCALE GENOMIC DNA]</scope>
    <source>
        <strain evidence="6">20631-21</strain>
    </source>
</reference>
<dbReference type="OrthoDB" id="3439855at2759"/>
<keyword evidence="2" id="KW-0479">Metal-binding</keyword>
<dbReference type="InterPro" id="IPR052035">
    <property type="entry name" value="ZnF_BED_domain_contain"/>
</dbReference>
<dbReference type="RefSeq" id="XP_024328853.1">
    <property type="nucleotide sequence ID" value="XM_024473085.1"/>
</dbReference>
<dbReference type="GO" id="GO:0005634">
    <property type="term" value="C:nucleus"/>
    <property type="evidence" value="ECO:0007669"/>
    <property type="project" value="UniProtKB-SubCell"/>
</dbReference>
<keyword evidence="5" id="KW-0539">Nucleus</keyword>
<proteinExistence type="predicted"/>
<evidence type="ECO:0000256" key="5">
    <source>
        <dbReference type="ARBA" id="ARBA00023242"/>
    </source>
</evidence>
<sequence length="114" mass="13279">MEQWRKKGPLGKLHNIVVYIQRSPQRIASFKLMSNNLCLLRDNSTRWNSWYSMLQRALRVQHAIELFCIKFEENENDLLSQGDWQDLRNMACILKNFADATLATEGYASSIDLG</sequence>
<dbReference type="Proteomes" id="UP000077154">
    <property type="component" value="Unassembled WGS sequence"/>
</dbReference>
<evidence type="ECO:0000256" key="2">
    <source>
        <dbReference type="ARBA" id="ARBA00022723"/>
    </source>
</evidence>
<dbReference type="GeneID" id="36292702"/>
<dbReference type="GO" id="GO:0008270">
    <property type="term" value="F:zinc ion binding"/>
    <property type="evidence" value="ECO:0007669"/>
    <property type="project" value="UniProtKB-KW"/>
</dbReference>
<dbReference type="SUPFAM" id="SSF53098">
    <property type="entry name" value="Ribonuclease H-like"/>
    <property type="match status" value="1"/>
</dbReference>
<dbReference type="PANTHER" id="PTHR46481:SF10">
    <property type="entry name" value="ZINC FINGER BED DOMAIN-CONTAINING PROTEIN 39"/>
    <property type="match status" value="1"/>
</dbReference>